<evidence type="ECO:0000256" key="2">
    <source>
        <dbReference type="ARBA" id="ARBA00022750"/>
    </source>
</evidence>
<name>A0A7K9E604_BARMA</name>
<dbReference type="PANTHER" id="PTHR19422:SF123">
    <property type="entry name" value="RT1 CLASS I, LOCUS CE15"/>
    <property type="match status" value="1"/>
</dbReference>
<reference evidence="4 5" key="1">
    <citation type="submission" date="2019-09" db="EMBL/GenBank/DDBJ databases">
        <title>Bird 10,000 Genomes (B10K) Project - Family phase.</title>
        <authorList>
            <person name="Zhang G."/>
        </authorList>
    </citation>
    <scope>NUCLEOTIDE SEQUENCE [LARGE SCALE GENOMIC DNA]</scope>
    <source>
        <strain evidence="4">B10K-DU-001-21</strain>
        <tissue evidence="4">Muscle</tissue>
    </source>
</reference>
<dbReference type="OrthoDB" id="9900537at2759"/>
<dbReference type="PROSITE" id="PS50175">
    <property type="entry name" value="ASP_PROT_RETROV"/>
    <property type="match status" value="1"/>
</dbReference>
<proteinExistence type="predicted"/>
<evidence type="ECO:0000313" key="5">
    <source>
        <dbReference type="Proteomes" id="UP000578343"/>
    </source>
</evidence>
<keyword evidence="1" id="KW-0645">Protease</keyword>
<evidence type="ECO:0000256" key="1">
    <source>
        <dbReference type="ARBA" id="ARBA00022670"/>
    </source>
</evidence>
<evidence type="ECO:0000259" key="3">
    <source>
        <dbReference type="PROSITE" id="PS50175"/>
    </source>
</evidence>
<dbReference type="InterPro" id="IPR029054">
    <property type="entry name" value="dUTPase-like"/>
</dbReference>
<feature type="domain" description="Peptidase A2" evidence="3">
    <location>
        <begin position="151"/>
        <end position="165"/>
    </location>
</feature>
<comment type="caution">
    <text evidence="4">The sequence shown here is derived from an EMBL/GenBank/DDBJ whole genome shotgun (WGS) entry which is preliminary data.</text>
</comment>
<protein>
    <submittedName>
        <fullName evidence="4">DUT nucleotidohydrolase</fullName>
    </submittedName>
</protein>
<dbReference type="InterPro" id="IPR036157">
    <property type="entry name" value="dUTPase-like_sf"/>
</dbReference>
<keyword evidence="2" id="KW-0064">Aspartyl protease</keyword>
<organism evidence="4 5">
    <name type="scientific">Baryphthengus martii</name>
    <name type="common">Rufous motmot</name>
    <dbReference type="NCBI Taxonomy" id="176943"/>
    <lineage>
        <taxon>Eukaryota</taxon>
        <taxon>Metazoa</taxon>
        <taxon>Chordata</taxon>
        <taxon>Craniata</taxon>
        <taxon>Vertebrata</taxon>
        <taxon>Euteleostomi</taxon>
        <taxon>Archelosauria</taxon>
        <taxon>Archosauria</taxon>
        <taxon>Dinosauria</taxon>
        <taxon>Saurischia</taxon>
        <taxon>Theropoda</taxon>
        <taxon>Coelurosauria</taxon>
        <taxon>Aves</taxon>
        <taxon>Neognathae</taxon>
        <taxon>Neoaves</taxon>
        <taxon>Telluraves</taxon>
        <taxon>Coraciimorphae</taxon>
        <taxon>Coraciiformes</taxon>
        <taxon>Momotidae</taxon>
        <taxon>Baryphthengus</taxon>
    </lineage>
</organism>
<dbReference type="AlphaFoldDB" id="A0A7K9E604"/>
<dbReference type="GO" id="GO:0006508">
    <property type="term" value="P:proteolysis"/>
    <property type="evidence" value="ECO:0007669"/>
    <property type="project" value="UniProtKB-KW"/>
</dbReference>
<dbReference type="InterPro" id="IPR001995">
    <property type="entry name" value="Peptidase_A2_cat"/>
</dbReference>
<sequence>RGSLGVDVATAVEVTLTNKEVTLIPTNVHCSMFSITSGLGGLLLGRSSTGKQGVIVLPGVIDVDFTGQVQIMAYALQPPVTIPKGSKIAQILPYENLTAHQNYNNGQERQRLVRGDKGFGSSGYNVFFTLDMTARPFQNVTVARGTERFFLQPMLDTGADITIIS</sequence>
<evidence type="ECO:0000313" key="4">
    <source>
        <dbReference type="EMBL" id="NXG72112.1"/>
    </source>
</evidence>
<feature type="non-terminal residue" evidence="4">
    <location>
        <position position="165"/>
    </location>
</feature>
<dbReference type="EMBL" id="VWZK01007377">
    <property type="protein sequence ID" value="NXG72112.1"/>
    <property type="molecule type" value="Genomic_DNA"/>
</dbReference>
<dbReference type="PANTHER" id="PTHR19422">
    <property type="entry name" value="GAG RETROVIRAL POLYPROTEIN"/>
    <property type="match status" value="1"/>
</dbReference>
<dbReference type="GO" id="GO:0004190">
    <property type="term" value="F:aspartic-type endopeptidase activity"/>
    <property type="evidence" value="ECO:0007669"/>
    <property type="project" value="UniProtKB-KW"/>
</dbReference>
<dbReference type="Pfam" id="PF00692">
    <property type="entry name" value="dUTPase"/>
    <property type="match status" value="1"/>
</dbReference>
<gene>
    <name evidence="4" type="primary">Dut1_1</name>
    <name evidence="4" type="ORF">BARMAR_R04270</name>
</gene>
<keyword evidence="5" id="KW-1185">Reference proteome</keyword>
<dbReference type="InterPro" id="IPR051592">
    <property type="entry name" value="HERV-K_Pro_peptidase_A2"/>
</dbReference>
<feature type="non-terminal residue" evidence="4">
    <location>
        <position position="1"/>
    </location>
</feature>
<keyword evidence="4" id="KW-0378">Hydrolase</keyword>
<dbReference type="Proteomes" id="UP000578343">
    <property type="component" value="Unassembled WGS sequence"/>
</dbReference>
<dbReference type="Gene3D" id="2.70.40.10">
    <property type="match status" value="1"/>
</dbReference>
<accession>A0A7K9E604</accession>
<dbReference type="SUPFAM" id="SSF51283">
    <property type="entry name" value="dUTPase-like"/>
    <property type="match status" value="1"/>
</dbReference>